<protein>
    <submittedName>
        <fullName evidence="2">Uncharacterized protein</fullName>
    </submittedName>
</protein>
<keyword evidence="3" id="KW-1185">Reference proteome</keyword>
<organism evidence="2 3">
    <name type="scientific">Phascolomyces articulosus</name>
    <dbReference type="NCBI Taxonomy" id="60185"/>
    <lineage>
        <taxon>Eukaryota</taxon>
        <taxon>Fungi</taxon>
        <taxon>Fungi incertae sedis</taxon>
        <taxon>Mucoromycota</taxon>
        <taxon>Mucoromycotina</taxon>
        <taxon>Mucoromycetes</taxon>
        <taxon>Mucorales</taxon>
        <taxon>Lichtheimiaceae</taxon>
        <taxon>Phascolomyces</taxon>
    </lineage>
</organism>
<sequence>MALSSIQEYLIIHYICLQKVFVFVYAYGVGVNISIEEQCCARTTMKIVNLTIYFLRLFGLNWYYISGAYTPIDIEASQPTKFSYDISSNESMDETIVCLSRPYPGVMRRRSFFHRISYHIYSIYITPHLSHAILILSVQLNKIKKELVKFIIFVPKIVFVLIAKTYFDDVG</sequence>
<reference evidence="2" key="1">
    <citation type="journal article" date="2022" name="IScience">
        <title>Evolution of zygomycete secretomes and the origins of terrestrial fungal ecologies.</title>
        <authorList>
            <person name="Chang Y."/>
            <person name="Wang Y."/>
            <person name="Mondo S."/>
            <person name="Ahrendt S."/>
            <person name="Andreopoulos W."/>
            <person name="Barry K."/>
            <person name="Beard J."/>
            <person name="Benny G.L."/>
            <person name="Blankenship S."/>
            <person name="Bonito G."/>
            <person name="Cuomo C."/>
            <person name="Desiro A."/>
            <person name="Gervers K.A."/>
            <person name="Hundley H."/>
            <person name="Kuo A."/>
            <person name="LaButti K."/>
            <person name="Lang B.F."/>
            <person name="Lipzen A."/>
            <person name="O'Donnell K."/>
            <person name="Pangilinan J."/>
            <person name="Reynolds N."/>
            <person name="Sandor L."/>
            <person name="Smith M.E."/>
            <person name="Tsang A."/>
            <person name="Grigoriev I.V."/>
            <person name="Stajich J.E."/>
            <person name="Spatafora J.W."/>
        </authorList>
    </citation>
    <scope>NUCLEOTIDE SEQUENCE</scope>
    <source>
        <strain evidence="2">RSA 2281</strain>
    </source>
</reference>
<evidence type="ECO:0000313" key="3">
    <source>
        <dbReference type="Proteomes" id="UP001209540"/>
    </source>
</evidence>
<feature type="transmembrane region" description="Helical" evidence="1">
    <location>
        <begin position="47"/>
        <end position="65"/>
    </location>
</feature>
<evidence type="ECO:0000313" key="2">
    <source>
        <dbReference type="EMBL" id="KAI9256606.1"/>
    </source>
</evidence>
<dbReference type="AlphaFoldDB" id="A0AAD5JVZ3"/>
<evidence type="ECO:0000256" key="1">
    <source>
        <dbReference type="SAM" id="Phobius"/>
    </source>
</evidence>
<feature type="transmembrane region" description="Helical" evidence="1">
    <location>
        <begin position="118"/>
        <end position="138"/>
    </location>
</feature>
<accession>A0AAD5JVZ3</accession>
<gene>
    <name evidence="2" type="ORF">BDA99DRAFT_585562</name>
</gene>
<keyword evidence="1" id="KW-0812">Transmembrane</keyword>
<feature type="transmembrane region" description="Helical" evidence="1">
    <location>
        <begin position="12"/>
        <end position="35"/>
    </location>
</feature>
<reference evidence="2" key="2">
    <citation type="submission" date="2023-02" db="EMBL/GenBank/DDBJ databases">
        <authorList>
            <consortium name="DOE Joint Genome Institute"/>
            <person name="Mondo S.J."/>
            <person name="Chang Y."/>
            <person name="Wang Y."/>
            <person name="Ahrendt S."/>
            <person name="Andreopoulos W."/>
            <person name="Barry K."/>
            <person name="Beard J."/>
            <person name="Benny G.L."/>
            <person name="Blankenship S."/>
            <person name="Bonito G."/>
            <person name="Cuomo C."/>
            <person name="Desiro A."/>
            <person name="Gervers K.A."/>
            <person name="Hundley H."/>
            <person name="Kuo A."/>
            <person name="LaButti K."/>
            <person name="Lang B.F."/>
            <person name="Lipzen A."/>
            <person name="O'Donnell K."/>
            <person name="Pangilinan J."/>
            <person name="Reynolds N."/>
            <person name="Sandor L."/>
            <person name="Smith M.W."/>
            <person name="Tsang A."/>
            <person name="Grigoriev I.V."/>
            <person name="Stajich J.E."/>
            <person name="Spatafora J.W."/>
        </authorList>
    </citation>
    <scope>NUCLEOTIDE SEQUENCE</scope>
    <source>
        <strain evidence="2">RSA 2281</strain>
    </source>
</reference>
<keyword evidence="1" id="KW-0472">Membrane</keyword>
<name>A0AAD5JVZ3_9FUNG</name>
<dbReference type="Proteomes" id="UP001209540">
    <property type="component" value="Unassembled WGS sequence"/>
</dbReference>
<dbReference type="EMBL" id="JAIXMP010000021">
    <property type="protein sequence ID" value="KAI9256606.1"/>
    <property type="molecule type" value="Genomic_DNA"/>
</dbReference>
<proteinExistence type="predicted"/>
<keyword evidence="1" id="KW-1133">Transmembrane helix</keyword>
<feature type="transmembrane region" description="Helical" evidence="1">
    <location>
        <begin position="150"/>
        <end position="167"/>
    </location>
</feature>
<comment type="caution">
    <text evidence="2">The sequence shown here is derived from an EMBL/GenBank/DDBJ whole genome shotgun (WGS) entry which is preliminary data.</text>
</comment>